<keyword evidence="5" id="KW-0664">Pyridoxine biosynthesis</keyword>
<evidence type="ECO:0000313" key="10">
    <source>
        <dbReference type="EMBL" id="MCS5711581.1"/>
    </source>
</evidence>
<comment type="pathway">
    <text evidence="5">Cofactor metabolism; pyridoxal 5'-phosphate salvage; pyridoxal 5'-phosphate from pyridoxamine 5'-phosphate: step 1/1.</text>
</comment>
<reference evidence="10" key="3">
    <citation type="submission" date="2021-06" db="EMBL/GenBank/DDBJ databases">
        <title>Genomic Description and Analysis of Intracellular Bacteria, Candidatus Berkiella cookevillensis and Candidatus Berkiella aquae.</title>
        <authorList>
            <person name="Kidane D.T."/>
            <person name="Mehari Y.T."/>
            <person name="Rice F.C."/>
            <person name="Arivett B.A."/>
            <person name="Farone A.L."/>
            <person name="Berk S.G."/>
            <person name="Farone M.B."/>
        </authorList>
    </citation>
    <scope>NUCLEOTIDE SEQUENCE</scope>
    <source>
        <strain evidence="10">HT99</strain>
    </source>
</reference>
<feature type="binding site" evidence="5 6">
    <location>
        <position position="182"/>
    </location>
    <ligand>
        <name>FMN</name>
        <dbReference type="ChEBI" id="CHEBI:58210"/>
    </ligand>
</feature>
<sequence>MAAEKLIFSQIPLSKSDLNPSPINQFQTWFHEATLCGQPEPNAMTLATVDQNYDVTARTVLLKSVDEQGFVFYTNYLSPKGQALKAIPKAALVFWWQSCQRQVRVTGTVTVVEAKLSDDYFASRPQDSQIASIISKQSEVIPSRDYLLEKFNEMQSRVQGKPIPRPDFWGGFRLIPSTVEFWQGREHRMSDRFKYLNVDDIWQIVQLSP</sequence>
<dbReference type="PANTHER" id="PTHR10851">
    <property type="entry name" value="PYRIDOXINE-5-PHOSPHATE OXIDASE"/>
    <property type="match status" value="1"/>
</dbReference>
<keyword evidence="2 5" id="KW-0285">Flavoprotein</keyword>
<comment type="subunit">
    <text evidence="5">Homodimer.</text>
</comment>
<gene>
    <name evidence="5 9" type="primary">pdxH</name>
    <name evidence="10" type="ORF">HT99x_009040</name>
    <name evidence="9" type="ORF">HT99x_01406</name>
</gene>
<dbReference type="GO" id="GO:0010181">
    <property type="term" value="F:FMN binding"/>
    <property type="evidence" value="ECO:0007669"/>
    <property type="project" value="UniProtKB-UniRule"/>
</dbReference>
<evidence type="ECO:0000313" key="11">
    <source>
        <dbReference type="Proteomes" id="UP000051497"/>
    </source>
</evidence>
<dbReference type="Proteomes" id="UP000051497">
    <property type="component" value="Unassembled WGS sequence"/>
</dbReference>
<dbReference type="UniPathway" id="UPA01068">
    <property type="reaction ID" value="UER00304"/>
</dbReference>
<evidence type="ECO:0000256" key="2">
    <source>
        <dbReference type="ARBA" id="ARBA00022630"/>
    </source>
</evidence>
<organism evidence="9">
    <name type="scientific">Candidatus Berkiella aquae</name>
    <dbReference type="NCBI Taxonomy" id="295108"/>
    <lineage>
        <taxon>Bacteria</taxon>
        <taxon>Pseudomonadati</taxon>
        <taxon>Pseudomonadota</taxon>
        <taxon>Gammaproteobacteria</taxon>
        <taxon>Candidatus Berkiellales</taxon>
        <taxon>Candidatus Berkiellaceae</taxon>
        <taxon>Candidatus Berkiella</taxon>
    </lineage>
</organism>
<comment type="caution">
    <text evidence="5">Lacks conserved residue(s) required for the propagation of feature annotation.</text>
</comment>
<feature type="domain" description="Pyridoxamine 5'-phosphate oxidase N-terminal" evidence="7">
    <location>
        <begin position="39"/>
        <end position="154"/>
    </location>
</feature>
<feature type="binding site" evidence="5 6">
    <location>
        <position position="80"/>
    </location>
    <ligand>
        <name>FMN</name>
        <dbReference type="ChEBI" id="CHEBI:58210"/>
    </ligand>
</feature>
<feature type="binding site" evidence="5">
    <location>
        <position position="120"/>
    </location>
    <ligand>
        <name>substrate</name>
    </ligand>
</feature>
<dbReference type="HAMAP" id="MF_01629">
    <property type="entry name" value="PdxH"/>
    <property type="match status" value="1"/>
</dbReference>
<dbReference type="EMBL" id="LKAJ01000004">
    <property type="protein sequence ID" value="KRG21653.1"/>
    <property type="molecule type" value="Genomic_DNA"/>
</dbReference>
<evidence type="ECO:0000256" key="5">
    <source>
        <dbReference type="HAMAP-Rule" id="MF_01629"/>
    </source>
</evidence>
<dbReference type="InterPro" id="IPR012349">
    <property type="entry name" value="Split_barrel_FMN-bd"/>
</dbReference>
<keyword evidence="11" id="KW-1185">Reference proteome</keyword>
<reference evidence="10" key="2">
    <citation type="journal article" date="2016" name="Genome Announc.">
        <title>Draft Genome Sequences of Two Novel Amoeba-Resistant Intranuclear Bacteria, 'Candidatus Berkiella cookevillensis' and 'Candidatus Berkiella aquae'.</title>
        <authorList>
            <person name="Mehari Y.T."/>
            <person name="Arivett B.A."/>
            <person name="Farone A.L."/>
            <person name="Gunderson J.H."/>
            <person name="Farone M.B."/>
        </authorList>
    </citation>
    <scope>NUCLEOTIDE SEQUENCE</scope>
    <source>
        <strain evidence="10">HT99</strain>
    </source>
</reference>
<comment type="function">
    <text evidence="5">Catalyzes the oxidation of either pyridoxine 5'-phosphate (PNP) or pyridoxamine 5'-phosphate (PMP) into pyridoxal 5'-phosphate (PLP).</text>
</comment>
<dbReference type="EMBL" id="LKAJ02000001">
    <property type="protein sequence ID" value="MCS5711581.1"/>
    <property type="molecule type" value="Genomic_DNA"/>
</dbReference>
<dbReference type="PATRIC" id="fig|1590043.3.peg.1432"/>
<dbReference type="NCBIfam" id="TIGR00558">
    <property type="entry name" value="pdxH"/>
    <property type="match status" value="1"/>
</dbReference>
<dbReference type="Pfam" id="PF01243">
    <property type="entry name" value="PNPOx_N"/>
    <property type="match status" value="1"/>
</dbReference>
<comment type="pathway">
    <text evidence="5">Cofactor metabolism; pyridoxal 5'-phosphate salvage; pyridoxal 5'-phosphate from pyridoxine 5'-phosphate: step 1/1.</text>
</comment>
<dbReference type="Gene3D" id="2.30.110.10">
    <property type="entry name" value="Electron Transport, Fmn-binding Protein, Chain A"/>
    <property type="match status" value="1"/>
</dbReference>
<feature type="binding site" evidence="5 6">
    <location>
        <position position="102"/>
    </location>
    <ligand>
        <name>FMN</name>
        <dbReference type="ChEBI" id="CHEBI:58210"/>
    </ligand>
</feature>
<dbReference type="RefSeq" id="WP_200957113.1">
    <property type="nucleotide sequence ID" value="NZ_LKAJ02000001.1"/>
</dbReference>
<dbReference type="GO" id="GO:0004733">
    <property type="term" value="F:pyridoxamine phosphate oxidase activity"/>
    <property type="evidence" value="ECO:0007669"/>
    <property type="project" value="UniProtKB-UniRule"/>
</dbReference>
<dbReference type="GO" id="GO:0008615">
    <property type="term" value="P:pyridoxine biosynthetic process"/>
    <property type="evidence" value="ECO:0007669"/>
    <property type="project" value="UniProtKB-UniRule"/>
</dbReference>
<evidence type="ECO:0000256" key="6">
    <source>
        <dbReference type="PIRSR" id="PIRSR000190-2"/>
    </source>
</evidence>
<dbReference type="InterPro" id="IPR000659">
    <property type="entry name" value="Pyridox_Oxase"/>
</dbReference>
<feature type="binding site" evidence="5">
    <location>
        <position position="124"/>
    </location>
    <ligand>
        <name>substrate</name>
    </ligand>
</feature>
<comment type="caution">
    <text evidence="9">The sequence shown here is derived from an EMBL/GenBank/DDBJ whole genome shotgun (WGS) entry which is preliminary data.</text>
</comment>
<feature type="binding site" evidence="5">
    <location>
        <position position="63"/>
    </location>
    <ligand>
        <name>substrate</name>
    </ligand>
</feature>
<dbReference type="InterPro" id="IPR019576">
    <property type="entry name" value="Pyridoxamine_oxidase_dimer_C"/>
</dbReference>
<reference evidence="9" key="1">
    <citation type="submission" date="2015-09" db="EMBL/GenBank/DDBJ databases">
        <title>Draft Genome Sequences of Two Novel Amoeba-resistant Intranuclear Bacteria, Candidatus Berkiella cookevillensis and Candidatus Berkiella aquae.</title>
        <authorList>
            <person name="Mehari Y.T."/>
            <person name="Arivett B.A."/>
            <person name="Farone A.L."/>
            <person name="Gunderson J.H."/>
            <person name="Farone M.B."/>
        </authorList>
    </citation>
    <scope>NUCLEOTIDE SEQUENCE [LARGE SCALE GENOMIC DNA]</scope>
    <source>
        <strain evidence="9">HT99</strain>
    </source>
</reference>
<feature type="binding site" evidence="5 6">
    <location>
        <begin position="137"/>
        <end position="138"/>
    </location>
    <ligand>
        <name>FMN</name>
        <dbReference type="ChEBI" id="CHEBI:58210"/>
    </ligand>
</feature>
<feature type="binding site" evidence="5 6">
    <location>
        <position position="192"/>
    </location>
    <ligand>
        <name>FMN</name>
        <dbReference type="ChEBI" id="CHEBI:58210"/>
    </ligand>
</feature>
<dbReference type="PIRSF" id="PIRSF000190">
    <property type="entry name" value="Pyd_amn-ph_oxd"/>
    <property type="match status" value="1"/>
</dbReference>
<feature type="domain" description="Pyridoxine 5'-phosphate oxidase dimerisation C-terminal" evidence="8">
    <location>
        <begin position="169"/>
        <end position="209"/>
    </location>
</feature>
<comment type="catalytic activity">
    <reaction evidence="5">
        <text>pyridoxine 5'-phosphate + O2 = pyridoxal 5'-phosphate + H2O2</text>
        <dbReference type="Rhea" id="RHEA:15149"/>
        <dbReference type="ChEBI" id="CHEBI:15379"/>
        <dbReference type="ChEBI" id="CHEBI:16240"/>
        <dbReference type="ChEBI" id="CHEBI:58589"/>
        <dbReference type="ChEBI" id="CHEBI:597326"/>
        <dbReference type="EC" id="1.4.3.5"/>
    </reaction>
</comment>
<comment type="catalytic activity">
    <reaction evidence="5">
        <text>pyridoxamine 5'-phosphate + O2 + H2O = pyridoxal 5'-phosphate + H2O2 + NH4(+)</text>
        <dbReference type="Rhea" id="RHEA:15817"/>
        <dbReference type="ChEBI" id="CHEBI:15377"/>
        <dbReference type="ChEBI" id="CHEBI:15379"/>
        <dbReference type="ChEBI" id="CHEBI:16240"/>
        <dbReference type="ChEBI" id="CHEBI:28938"/>
        <dbReference type="ChEBI" id="CHEBI:58451"/>
        <dbReference type="ChEBI" id="CHEBI:597326"/>
        <dbReference type="EC" id="1.4.3.5"/>
    </reaction>
</comment>
<dbReference type="PANTHER" id="PTHR10851:SF0">
    <property type="entry name" value="PYRIDOXINE-5'-PHOSPHATE OXIDASE"/>
    <property type="match status" value="1"/>
</dbReference>
<dbReference type="SUPFAM" id="SSF50475">
    <property type="entry name" value="FMN-binding split barrel"/>
    <property type="match status" value="1"/>
</dbReference>
<feature type="binding site" evidence="5 6">
    <location>
        <begin position="73"/>
        <end position="74"/>
    </location>
    <ligand>
        <name>FMN</name>
        <dbReference type="ChEBI" id="CHEBI:58210"/>
    </ligand>
</feature>
<dbReference type="Pfam" id="PF10590">
    <property type="entry name" value="PNP_phzG_C"/>
    <property type="match status" value="1"/>
</dbReference>
<dbReference type="EC" id="1.4.3.5" evidence="5"/>
<evidence type="ECO:0000256" key="1">
    <source>
        <dbReference type="ARBA" id="ARBA00007301"/>
    </source>
</evidence>
<evidence type="ECO:0000313" key="9">
    <source>
        <dbReference type="EMBL" id="KRG21653.1"/>
    </source>
</evidence>
<dbReference type="STRING" id="295108.HT99x_01406"/>
<evidence type="ECO:0000256" key="3">
    <source>
        <dbReference type="ARBA" id="ARBA00022643"/>
    </source>
</evidence>
<evidence type="ECO:0000256" key="4">
    <source>
        <dbReference type="ARBA" id="ARBA00023002"/>
    </source>
</evidence>
<evidence type="ECO:0000259" key="8">
    <source>
        <dbReference type="Pfam" id="PF10590"/>
    </source>
</evidence>
<dbReference type="AlphaFoldDB" id="A0A0Q9YLP0"/>
<dbReference type="InterPro" id="IPR011576">
    <property type="entry name" value="Pyridox_Oxase_N"/>
</dbReference>
<protein>
    <recommendedName>
        <fullName evidence="5">Pyridoxine/pyridoxamine 5'-phosphate oxidase</fullName>
        <ecNumber evidence="5">1.4.3.5</ecNumber>
    </recommendedName>
    <alternativeName>
        <fullName evidence="5">PNP/PMP oxidase</fullName>
        <shortName evidence="5">PNPOx</shortName>
    </alternativeName>
    <alternativeName>
        <fullName evidence="5">Pyridoxal 5'-phosphate synthase</fullName>
    </alternativeName>
</protein>
<accession>A0A0Q9YLP0</accession>
<keyword evidence="3 5" id="KW-0288">FMN</keyword>
<keyword evidence="4 5" id="KW-0560">Oxidoreductase</keyword>
<comment type="similarity">
    <text evidence="1 5">Belongs to the pyridoxamine 5'-phosphate oxidase family.</text>
</comment>
<dbReference type="NCBIfam" id="NF004231">
    <property type="entry name" value="PRK05679.1"/>
    <property type="match status" value="1"/>
</dbReference>
<feature type="binding site" evidence="5">
    <location>
        <position position="128"/>
    </location>
    <ligand>
        <name>substrate</name>
    </ligand>
</feature>
<comment type="cofactor">
    <cofactor evidence="5 6">
        <name>FMN</name>
        <dbReference type="ChEBI" id="CHEBI:58210"/>
    </cofactor>
    <text evidence="5 6">Binds 1 FMN per subunit.</text>
</comment>
<feature type="binding site" evidence="5 6">
    <location>
        <begin position="58"/>
        <end position="63"/>
    </location>
    <ligand>
        <name>FMN</name>
        <dbReference type="ChEBI" id="CHEBI:58210"/>
    </ligand>
</feature>
<evidence type="ECO:0000259" key="7">
    <source>
        <dbReference type="Pfam" id="PF01243"/>
    </source>
</evidence>
<name>A0A0Q9YLP0_9GAMM</name>
<proteinExistence type="inferred from homology"/>